<keyword evidence="6" id="KW-0547">Nucleotide-binding</keyword>
<organism evidence="15 16">
    <name type="scientific">Apiotrichum porosum</name>
    <dbReference type="NCBI Taxonomy" id="105984"/>
    <lineage>
        <taxon>Eukaryota</taxon>
        <taxon>Fungi</taxon>
        <taxon>Dikarya</taxon>
        <taxon>Basidiomycota</taxon>
        <taxon>Agaricomycotina</taxon>
        <taxon>Tremellomycetes</taxon>
        <taxon>Trichosporonales</taxon>
        <taxon>Trichosporonaceae</taxon>
        <taxon>Apiotrichum</taxon>
    </lineage>
</organism>
<evidence type="ECO:0000256" key="9">
    <source>
        <dbReference type="ARBA" id="ARBA00022989"/>
    </source>
</evidence>
<dbReference type="PANTHER" id="PTHR43267">
    <property type="entry name" value="TRNA THREONYLCARBAMOYLADENOSINE DEHYDRATASE"/>
    <property type="match status" value="1"/>
</dbReference>
<evidence type="ECO:0000256" key="8">
    <source>
        <dbReference type="ARBA" id="ARBA00022840"/>
    </source>
</evidence>
<comment type="subcellular location">
    <subcellularLocation>
        <location evidence="1">Mitochondrion membrane</location>
        <topology evidence="1">Multi-pass membrane protein</topology>
    </subcellularLocation>
    <subcellularLocation>
        <location evidence="2">Mitochondrion outer membrane</location>
    </subcellularLocation>
</comment>
<feature type="region of interest" description="Disordered" evidence="13">
    <location>
        <begin position="48"/>
        <end position="81"/>
    </location>
</feature>
<keyword evidence="10" id="KW-0496">Mitochondrion</keyword>
<keyword evidence="8" id="KW-0067">ATP-binding</keyword>
<evidence type="ECO:0000313" key="16">
    <source>
        <dbReference type="Proteomes" id="UP000279236"/>
    </source>
</evidence>
<dbReference type="PANTHER" id="PTHR43267:SF2">
    <property type="entry name" value="TRNA THREONYLCARBAMOYLADENOSINE DEHYDRATASE 1-RELATED"/>
    <property type="match status" value="1"/>
</dbReference>
<evidence type="ECO:0000256" key="4">
    <source>
        <dbReference type="ARBA" id="ARBA00022598"/>
    </source>
</evidence>
<keyword evidence="7" id="KW-1000">Mitochondrion outer membrane</keyword>
<accession>A0A427XX66</accession>
<dbReference type="SUPFAM" id="SSF69572">
    <property type="entry name" value="Activating enzymes of the ubiquitin-like proteins"/>
    <property type="match status" value="1"/>
</dbReference>
<dbReference type="GO" id="GO:0061504">
    <property type="term" value="P:cyclic threonylcarbamoyladenosine biosynthetic process"/>
    <property type="evidence" value="ECO:0007669"/>
    <property type="project" value="TreeGrafter"/>
</dbReference>
<dbReference type="Gene3D" id="3.40.50.720">
    <property type="entry name" value="NAD(P)-binding Rossmann-like Domain"/>
    <property type="match status" value="1"/>
</dbReference>
<reference evidence="15 16" key="1">
    <citation type="submission" date="2018-11" db="EMBL/GenBank/DDBJ databases">
        <title>Genome sequence of Apiotrichum porosum DSM 27194.</title>
        <authorList>
            <person name="Aliyu H."/>
            <person name="Gorte O."/>
            <person name="Ochsenreither K."/>
        </authorList>
    </citation>
    <scope>NUCLEOTIDE SEQUENCE [LARGE SCALE GENOMIC DNA]</scope>
    <source>
        <strain evidence="15 16">DSM 27194</strain>
    </source>
</reference>
<dbReference type="GO" id="GO:0005741">
    <property type="term" value="C:mitochondrial outer membrane"/>
    <property type="evidence" value="ECO:0007669"/>
    <property type="project" value="UniProtKB-SubCell"/>
</dbReference>
<dbReference type="Proteomes" id="UP000279236">
    <property type="component" value="Unassembled WGS sequence"/>
</dbReference>
<keyword evidence="4" id="KW-0436">Ligase</keyword>
<dbReference type="STRING" id="105984.A0A427XX66"/>
<dbReference type="GO" id="GO:0061503">
    <property type="term" value="F:tRNA threonylcarbamoyladenosine dehydratase"/>
    <property type="evidence" value="ECO:0007669"/>
    <property type="project" value="TreeGrafter"/>
</dbReference>
<evidence type="ECO:0000256" key="12">
    <source>
        <dbReference type="ARBA" id="ARBA00060084"/>
    </source>
</evidence>
<dbReference type="OrthoDB" id="10265862at2759"/>
<evidence type="ECO:0000256" key="13">
    <source>
        <dbReference type="SAM" id="MobiDB-lite"/>
    </source>
</evidence>
<keyword evidence="5" id="KW-0812">Transmembrane</keyword>
<dbReference type="Pfam" id="PF00899">
    <property type="entry name" value="ThiF"/>
    <property type="match status" value="1"/>
</dbReference>
<sequence>MSSSSSFSGMSFRQTMALTAVVASLATTTAILSYQAIRREAATERLKRQVGKDVDEWEREHAGDSGSSSPAQDAESWSVGEKKPREFAKGQFDESLIREQLTRNYNFLGEEAMAKVRGAHVVVVGCGGVGSWCALMLLRSGVAKLTLIDFDLTTLSSLNRHACATLEDVGTPKVIAMQKYFRKVAPWAEVDAKVALWRKGEGEPWLEGADYVVDAIDNIDTKIELLTHCYKNNIKVFASMGAGAKDDPTRIQISDVSMTYEDPLARSVRTKLRKNGITGGIPVVYSTEVPGEVKLMPLPEDEFKKGSVKELGAFDDFRVRILPVLGPLPAIFGLHAATYIVLDLAGKPLDPCPIRHRKKLYQSLDRDIGVREARAFGTTGQPETSPIGVDDFAWIFEDVHGGRTTLPNEVVVHKPIAIRWDRSLPCTSDNLVILTSKDADKHEKEHLIGGKDLVELWGQDAVDIAARRNAEARRYVIYRRG</sequence>
<dbReference type="GeneID" id="39591682"/>
<dbReference type="InterPro" id="IPR000594">
    <property type="entry name" value="ThiF_NAD_FAD-bd"/>
</dbReference>
<gene>
    <name evidence="15" type="ORF">EHS24_007139</name>
</gene>
<evidence type="ECO:0000256" key="11">
    <source>
        <dbReference type="ARBA" id="ARBA00023136"/>
    </source>
</evidence>
<dbReference type="RefSeq" id="XP_028477406.1">
    <property type="nucleotide sequence ID" value="XM_028622514.1"/>
</dbReference>
<protein>
    <recommendedName>
        <fullName evidence="14">THIF-type NAD/FAD binding fold domain-containing protein</fullName>
    </recommendedName>
</protein>
<dbReference type="GO" id="GO:0008641">
    <property type="term" value="F:ubiquitin-like modifier activating enzyme activity"/>
    <property type="evidence" value="ECO:0007669"/>
    <property type="project" value="InterPro"/>
</dbReference>
<evidence type="ECO:0000313" key="15">
    <source>
        <dbReference type="EMBL" id="RSH83454.1"/>
    </source>
</evidence>
<name>A0A427XX66_9TREE</name>
<dbReference type="GO" id="GO:0005524">
    <property type="term" value="F:ATP binding"/>
    <property type="evidence" value="ECO:0007669"/>
    <property type="project" value="UniProtKB-KW"/>
</dbReference>
<evidence type="ECO:0000256" key="10">
    <source>
        <dbReference type="ARBA" id="ARBA00023128"/>
    </source>
</evidence>
<keyword evidence="16" id="KW-1185">Reference proteome</keyword>
<evidence type="ECO:0000256" key="5">
    <source>
        <dbReference type="ARBA" id="ARBA00022692"/>
    </source>
</evidence>
<evidence type="ECO:0000256" key="2">
    <source>
        <dbReference type="ARBA" id="ARBA00004294"/>
    </source>
</evidence>
<dbReference type="InterPro" id="IPR045886">
    <property type="entry name" value="ThiF/MoeB/HesA"/>
</dbReference>
<keyword evidence="9" id="KW-1133">Transmembrane helix</keyword>
<feature type="compositionally biased region" description="Basic and acidic residues" evidence="13">
    <location>
        <begin position="48"/>
        <end position="63"/>
    </location>
</feature>
<comment type="similarity">
    <text evidence="3">Belongs to the HesA/MoeB/ThiF family.</text>
</comment>
<evidence type="ECO:0000256" key="3">
    <source>
        <dbReference type="ARBA" id="ARBA00009919"/>
    </source>
</evidence>
<dbReference type="FunFam" id="3.40.50.720:FF:000125">
    <property type="entry name" value="tRNA threonylcarbamoyladenosine dehydratase 2-like"/>
    <property type="match status" value="1"/>
</dbReference>
<dbReference type="InterPro" id="IPR035985">
    <property type="entry name" value="Ubiquitin-activating_enz"/>
</dbReference>
<feature type="domain" description="THIF-type NAD/FAD binding fold" evidence="14">
    <location>
        <begin position="102"/>
        <end position="350"/>
    </location>
</feature>
<keyword evidence="11" id="KW-0472">Membrane</keyword>
<comment type="function">
    <text evidence="12">Catalyzes the ATP-dependent dehydration of threonylcarbamoyladenosine at position 37 (t(6)A37) to form cyclic t(6)A37 (ct(6)A37) in tRNAs that read codons beginning with adenine.</text>
</comment>
<evidence type="ECO:0000259" key="14">
    <source>
        <dbReference type="Pfam" id="PF00899"/>
    </source>
</evidence>
<proteinExistence type="inferred from homology"/>
<dbReference type="EMBL" id="RSCE01000004">
    <property type="protein sequence ID" value="RSH83454.1"/>
    <property type="molecule type" value="Genomic_DNA"/>
</dbReference>
<evidence type="ECO:0000256" key="6">
    <source>
        <dbReference type="ARBA" id="ARBA00022741"/>
    </source>
</evidence>
<evidence type="ECO:0000256" key="7">
    <source>
        <dbReference type="ARBA" id="ARBA00022787"/>
    </source>
</evidence>
<dbReference type="CDD" id="cd00755">
    <property type="entry name" value="YgdL_like"/>
    <property type="match status" value="1"/>
</dbReference>
<comment type="caution">
    <text evidence="15">The sequence shown here is derived from an EMBL/GenBank/DDBJ whole genome shotgun (WGS) entry which is preliminary data.</text>
</comment>
<dbReference type="AlphaFoldDB" id="A0A427XX66"/>
<evidence type="ECO:0000256" key="1">
    <source>
        <dbReference type="ARBA" id="ARBA00004225"/>
    </source>
</evidence>